<dbReference type="InParanoid" id="A0A6L2PHY2"/>
<feature type="domain" description="Spt20-like SEP" evidence="4">
    <location>
        <begin position="77"/>
        <end position="262"/>
    </location>
</feature>
<reference evidence="6" key="1">
    <citation type="submission" date="2020-01" db="EMBL/GenBank/DDBJ databases">
        <title>Draft genome sequence of the Termite Coptotermes fromosanus.</title>
        <authorList>
            <person name="Itakura S."/>
            <person name="Yosikawa Y."/>
            <person name="Umezawa K."/>
        </authorList>
    </citation>
    <scope>NUCLEOTIDE SEQUENCE [LARGE SCALE GENOMIC DNA]</scope>
</reference>
<dbReference type="PANTHER" id="PTHR13526:SF8">
    <property type="entry name" value="TRANSCRIPTION FACTOR SPT20 HOMOLOG"/>
    <property type="match status" value="1"/>
</dbReference>
<feature type="region of interest" description="Disordered" evidence="3">
    <location>
        <begin position="789"/>
        <end position="814"/>
    </location>
</feature>
<feature type="compositionally biased region" description="Pro residues" evidence="3">
    <location>
        <begin position="1008"/>
        <end position="1020"/>
    </location>
</feature>
<evidence type="ECO:0000313" key="5">
    <source>
        <dbReference type="EMBL" id="GFG32169.1"/>
    </source>
</evidence>
<feature type="compositionally biased region" description="Polar residues" evidence="3">
    <location>
        <begin position="900"/>
        <end position="916"/>
    </location>
</feature>
<feature type="compositionally biased region" description="Low complexity" evidence="3">
    <location>
        <begin position="951"/>
        <end position="973"/>
    </location>
</feature>
<proteinExistence type="inferred from homology"/>
<feature type="coiled-coil region" evidence="2">
    <location>
        <begin position="470"/>
        <end position="500"/>
    </location>
</feature>
<dbReference type="OrthoDB" id="1932706at2759"/>
<evidence type="ECO:0000259" key="4">
    <source>
        <dbReference type="Pfam" id="PF12090"/>
    </source>
</evidence>
<keyword evidence="6" id="KW-1185">Reference proteome</keyword>
<feature type="compositionally biased region" description="Low complexity" evidence="3">
    <location>
        <begin position="107"/>
        <end position="129"/>
    </location>
</feature>
<organism evidence="5 6">
    <name type="scientific">Coptotermes formosanus</name>
    <name type="common">Formosan subterranean termite</name>
    <dbReference type="NCBI Taxonomy" id="36987"/>
    <lineage>
        <taxon>Eukaryota</taxon>
        <taxon>Metazoa</taxon>
        <taxon>Ecdysozoa</taxon>
        <taxon>Arthropoda</taxon>
        <taxon>Hexapoda</taxon>
        <taxon>Insecta</taxon>
        <taxon>Pterygota</taxon>
        <taxon>Neoptera</taxon>
        <taxon>Polyneoptera</taxon>
        <taxon>Dictyoptera</taxon>
        <taxon>Blattodea</taxon>
        <taxon>Blattoidea</taxon>
        <taxon>Termitoidae</taxon>
        <taxon>Rhinotermitidae</taxon>
        <taxon>Coptotermes</taxon>
    </lineage>
</organism>
<comment type="caution">
    <text evidence="5">The sequence shown here is derived from an EMBL/GenBank/DDBJ whole genome shotgun (WGS) entry which is preliminary data.</text>
</comment>
<keyword evidence="2" id="KW-0175">Coiled coil</keyword>
<dbReference type="FunCoup" id="A0A6L2PHY2">
    <property type="interactions" value="264"/>
</dbReference>
<dbReference type="InterPro" id="IPR046468">
    <property type="entry name" value="Spt20-like_SEP"/>
</dbReference>
<sequence length="1337" mass="141334">MQSLKAACEKAEHILHIAKKCPQTVPHYQEKNGKTFFSIHQKLRALYEEECVRDSHQPNKHLKSCSHLLDKLVKREHLNTLIVNLYPGNKGYSIGIRMHSKSGGGSSSSTASTVSSHPSTCTTSSSSNSIAGSAENIIETMRWPYQEDELLQYIDNEELPPVLVDLLEASNPELFYSGCIIAEVRDYRQAFQHYNCDTYHVLLRPTTQASKLILCDVNLLTADGEWNTEDRLALESQLVLATQGPLCLDPSPTVSIVNNHMQYHCRALSTEPLRRCAKKFSQVSVNRKRKLDQFSVHHDMQLHDFITRRRAKTHNVSSCENGLPVPPPTPLDSTMPDLTMPEGGVDVMRFARAYERPRETNDCSPQLVEEYILESESPEGKINHIKLSILQRPSNTEYLGELYVDRDYKEKEENGTSCKFFLGTRVQANRYIQQFTEIFTEEGRKSVRITHVVPGQPTRVTCTTSMRDRNARLAQQAQHLQAQAQQLQAQAQQIQVHNQQNQLLQGASQMQSSTNVHLQMQASNHIPTQQIQSHIQVQNQHIHPHQPQVLGLSNSVVSPPPVTNNTSQSNSSVNSLSSVTPANIMNGAVVAPSVAGSSSVMPNVTNSVSSVSGAVGVGVGVSSVASQNSVSNGSASSLTSVYILLFQQLQSTPSQVQKSSSSGPRHITNPAISALVTSLMNSAQQFQQQAAAAAAAAAAAQANSNTGAASNTSAVSNSTSSLGSSVTDSVHVTSSSNNATMLSLLNSSQSSVSSTNASVNPATAQAISQKILARKMTVNLLNSRLVNHSTLPNNSVTSGSTLIQNSATGQQQQQPLRVTLSSLASPSTTSATQQAFTISSSNPGFTPLQPSNLGFSSVPISTANTGASKAVSQQAVTLNHSSRLLNSSSASRRMSVTSLGNTAAETNTSTTGSNLGLSMPGLSALLAGTPSADNPIPGSGNSASSLLERLTASSATSGTTASSPYTPLPSSSPNNQPFTSPSSKTQFLSQSTSPKNQQQQQTHFTSPSPKPPATPSPLSSPPQSSVNLNLQGLSLASLQGAMASIPGLQNVQVSIPGLAVPISLSLNVSTTSAHSSGVIVTTLPVTTTTVTCTTTTSMASSSGVSATSPLGPAGSNSTMVLTSTTPGTGSVLSLPVGKDSQLMTSSVKNLSQQNIRAAGSTAAVSLAQGGSAGGNAGSGGGSIQFVGLQRPRGLVTANQLSAAGNKQPLTARQIIGAQRHTVKMAAPNTGRYIDSFSLFIPLKIPHPLKPGTDTVNIVTVTGPSQLAASSLTSGNQVVTLTAQQQLRGRKTPKSGPGWNCPVKECVNRRKTMRVSGRGSGNHFGHFIKPVSSDHTGH</sequence>
<feature type="region of interest" description="Disordered" evidence="3">
    <location>
        <begin position="1316"/>
        <end position="1337"/>
    </location>
</feature>
<gene>
    <name evidence="5" type="ORF">Cfor_09697</name>
</gene>
<protein>
    <recommendedName>
        <fullName evidence="4">Spt20-like SEP domain-containing protein</fullName>
    </recommendedName>
</protein>
<dbReference type="Pfam" id="PF12090">
    <property type="entry name" value="Spt20_SEP"/>
    <property type="match status" value="1"/>
</dbReference>
<dbReference type="GO" id="GO:0000124">
    <property type="term" value="C:SAGA complex"/>
    <property type="evidence" value="ECO:0007669"/>
    <property type="project" value="InterPro"/>
</dbReference>
<dbReference type="PANTHER" id="PTHR13526">
    <property type="entry name" value="TRANSCRIPTION FACTOR SPT20 HOMOLOG"/>
    <property type="match status" value="1"/>
</dbReference>
<name>A0A6L2PHY2_COPFO</name>
<feature type="region of interest" description="Disordered" evidence="3">
    <location>
        <begin position="951"/>
        <end position="1026"/>
    </location>
</feature>
<accession>A0A6L2PHY2</accession>
<comment type="similarity">
    <text evidence="1">Belongs to the SPT20 family.</text>
</comment>
<dbReference type="GO" id="GO:0003712">
    <property type="term" value="F:transcription coregulator activity"/>
    <property type="evidence" value="ECO:0007669"/>
    <property type="project" value="InterPro"/>
</dbReference>
<dbReference type="Proteomes" id="UP000502823">
    <property type="component" value="Unassembled WGS sequence"/>
</dbReference>
<evidence type="ECO:0000313" key="6">
    <source>
        <dbReference type="Proteomes" id="UP000502823"/>
    </source>
</evidence>
<dbReference type="GO" id="GO:0006357">
    <property type="term" value="P:regulation of transcription by RNA polymerase II"/>
    <property type="evidence" value="ECO:0007669"/>
    <property type="project" value="TreeGrafter"/>
</dbReference>
<feature type="region of interest" description="Disordered" evidence="3">
    <location>
        <begin position="882"/>
        <end position="916"/>
    </location>
</feature>
<feature type="region of interest" description="Disordered" evidence="3">
    <location>
        <begin position="706"/>
        <end position="731"/>
    </location>
</feature>
<evidence type="ECO:0000256" key="1">
    <source>
        <dbReference type="ARBA" id="ARBA00009112"/>
    </source>
</evidence>
<evidence type="ECO:0000256" key="3">
    <source>
        <dbReference type="SAM" id="MobiDB-lite"/>
    </source>
</evidence>
<feature type="region of interest" description="Disordered" evidence="3">
    <location>
        <begin position="105"/>
        <end position="129"/>
    </location>
</feature>
<evidence type="ECO:0000256" key="2">
    <source>
        <dbReference type="SAM" id="Coils"/>
    </source>
</evidence>
<feature type="compositionally biased region" description="Polar residues" evidence="3">
    <location>
        <begin position="974"/>
        <end position="996"/>
    </location>
</feature>
<dbReference type="EMBL" id="BLKM01000351">
    <property type="protein sequence ID" value="GFG32169.1"/>
    <property type="molecule type" value="Genomic_DNA"/>
</dbReference>
<feature type="compositionally biased region" description="Low complexity" evidence="3">
    <location>
        <begin position="882"/>
        <end position="899"/>
    </location>
</feature>
<dbReference type="InterPro" id="IPR021950">
    <property type="entry name" value="Spt20"/>
</dbReference>